<evidence type="ECO:0000256" key="2">
    <source>
        <dbReference type="SAM" id="Phobius"/>
    </source>
</evidence>
<dbReference type="OrthoDB" id="9428822at2759"/>
<feature type="transmembrane region" description="Helical" evidence="2">
    <location>
        <begin position="46"/>
        <end position="68"/>
    </location>
</feature>
<dbReference type="OMA" id="HYDEMEA"/>
<sequence length="220" mass="24974">MSLASTFKALADYNSHFVKTFLLTLLLLGLERFLETEFECPEGYPVFRVLYSLTFFVLPAAILVFVRWKFTPVTLCQGNHGCCAKMCYGLISLFTFPVIWVLILIVDGRYLYCILPHGEGDIKRQIIQMAGVCTFALLIIAYCITWPACGCTKNCAKHYDEMEAEILLQNTIVKLKEDEKKIAREQEARETMKNTNARANHSASGDNDQNPEEVPLQTLE</sequence>
<feature type="transmembrane region" description="Helical" evidence="2">
    <location>
        <begin position="126"/>
        <end position="148"/>
    </location>
</feature>
<organism evidence="3 4">
    <name type="scientific">Xenopus tropicalis</name>
    <name type="common">Western clawed frog</name>
    <name type="synonym">Silurana tropicalis</name>
    <dbReference type="NCBI Taxonomy" id="8364"/>
    <lineage>
        <taxon>Eukaryota</taxon>
        <taxon>Metazoa</taxon>
        <taxon>Chordata</taxon>
        <taxon>Craniata</taxon>
        <taxon>Vertebrata</taxon>
        <taxon>Euteleostomi</taxon>
        <taxon>Amphibia</taxon>
        <taxon>Batrachia</taxon>
        <taxon>Anura</taxon>
        <taxon>Pipoidea</taxon>
        <taxon>Pipidae</taxon>
        <taxon>Xenopodinae</taxon>
        <taxon>Xenopus</taxon>
        <taxon>Silurana</taxon>
    </lineage>
</organism>
<dbReference type="KEGG" id="xtr:116409846"/>
<keyword evidence="2" id="KW-0472">Membrane</keyword>
<feature type="compositionally biased region" description="Polar residues" evidence="1">
    <location>
        <begin position="193"/>
        <end position="208"/>
    </location>
</feature>
<dbReference type="Xenbase" id="XB-GENE-29095851">
    <property type="gene designation" value="LOC116409846"/>
</dbReference>
<keyword evidence="2" id="KW-1133">Transmembrane helix</keyword>
<feature type="transmembrane region" description="Helical" evidence="2">
    <location>
        <begin position="16"/>
        <end position="34"/>
    </location>
</feature>
<dbReference type="RefSeq" id="XP_031755440.1">
    <property type="nucleotide sequence ID" value="XM_031899580.1"/>
</dbReference>
<keyword evidence="3" id="KW-1185">Reference proteome</keyword>
<evidence type="ECO:0000313" key="4">
    <source>
        <dbReference type="RefSeq" id="XP_031755440.1"/>
    </source>
</evidence>
<gene>
    <name evidence="4 5" type="primary">LOC116409846</name>
</gene>
<feature type="transmembrane region" description="Helical" evidence="2">
    <location>
        <begin position="88"/>
        <end position="106"/>
    </location>
</feature>
<name>A0A8J1JEI5_XENTR</name>
<accession>A0A8J1JEI5</accession>
<evidence type="ECO:0000256" key="1">
    <source>
        <dbReference type="SAM" id="MobiDB-lite"/>
    </source>
</evidence>
<evidence type="ECO:0000313" key="5">
    <source>
        <dbReference type="Xenbase" id="XB-GENE-29095851"/>
    </source>
</evidence>
<dbReference type="AGR" id="Xenbase:XB-GENE-29095851"/>
<dbReference type="AlphaFoldDB" id="A0A8J1JEI5"/>
<dbReference type="GeneID" id="116409846"/>
<keyword evidence="2" id="KW-0812">Transmembrane</keyword>
<feature type="region of interest" description="Disordered" evidence="1">
    <location>
        <begin position="184"/>
        <end position="220"/>
    </location>
</feature>
<evidence type="ECO:0000313" key="3">
    <source>
        <dbReference type="Proteomes" id="UP000008143"/>
    </source>
</evidence>
<reference evidence="4" key="1">
    <citation type="submission" date="2025-08" db="UniProtKB">
        <authorList>
            <consortium name="RefSeq"/>
        </authorList>
    </citation>
    <scope>IDENTIFICATION</scope>
    <source>
        <strain evidence="4">Nigerian</strain>
        <tissue evidence="4">Liver and blood</tissue>
    </source>
</reference>
<dbReference type="Proteomes" id="UP000008143">
    <property type="component" value="Chromosome 3"/>
</dbReference>
<protein>
    <submittedName>
        <fullName evidence="4">Uncharacterized protein LOC116409846</fullName>
    </submittedName>
</protein>
<proteinExistence type="predicted"/>